<evidence type="ECO:0000313" key="2">
    <source>
        <dbReference type="EMBL" id="KNZ51311.1"/>
    </source>
</evidence>
<dbReference type="EMBL" id="LAVV01009058">
    <property type="protein sequence ID" value="KNZ51311.1"/>
    <property type="molecule type" value="Genomic_DNA"/>
</dbReference>
<dbReference type="Proteomes" id="UP000037035">
    <property type="component" value="Unassembled WGS sequence"/>
</dbReference>
<accession>A0A0L6URZ9</accession>
<dbReference type="AlphaFoldDB" id="A0A0L6URZ9"/>
<protein>
    <submittedName>
        <fullName evidence="2">Uncharacterized protein</fullName>
    </submittedName>
</protein>
<evidence type="ECO:0000256" key="1">
    <source>
        <dbReference type="SAM" id="Phobius"/>
    </source>
</evidence>
<reference evidence="2 3" key="1">
    <citation type="submission" date="2015-08" db="EMBL/GenBank/DDBJ databases">
        <title>Next Generation Sequencing and Analysis of the Genome of Puccinia sorghi L Schw, the Causal Agent of Maize Common Rust.</title>
        <authorList>
            <person name="Rochi L."/>
            <person name="Burguener G."/>
            <person name="Darino M."/>
            <person name="Turjanski A."/>
            <person name="Kreff E."/>
            <person name="Dieguez M.J."/>
            <person name="Sacco F."/>
        </authorList>
    </citation>
    <scope>NUCLEOTIDE SEQUENCE [LARGE SCALE GENOMIC DNA]</scope>
    <source>
        <strain evidence="2 3">RO10H11247</strain>
    </source>
</reference>
<sequence>MWTEQKYMRVAAGLAHHLLNYAWKNLDCSLGNVATDHLRLCRRDLKISSSSVSPVIRVSGSGLSRNNFFYKGLLTAKFTFPQGILMNSQGILIIFSFSVFFFFQFEIYIFFFAQFIFLVFEDSPRPCGCCKLNHTSVYISEVASECICCTLLLDFSSFFLYSFLKSFFFSSSVINLQIFIVGMILSSMIVMKYHSIVAYEPFLYLVYLSSIDTSKLHIGSLIHFPLSLSKKGPKPFFPLYLAPLSESSSHSFNKLFLSHCIAIGNVELLNRQQIIKPFMIVEVNWKHSGGFGEEAAFLSIPFHTGPLHEIFTAHIKVLAASEQYVRCLTSSLMSPVIRCLLIGPGGSNGIFSHPQWNKIE</sequence>
<keyword evidence="1" id="KW-0812">Transmembrane</keyword>
<name>A0A0L6URZ9_9BASI</name>
<dbReference type="VEuPathDB" id="FungiDB:VP01_3g2"/>
<gene>
    <name evidence="2" type="ORF">VP01_3g2</name>
</gene>
<keyword evidence="1" id="KW-0472">Membrane</keyword>
<evidence type="ECO:0000313" key="3">
    <source>
        <dbReference type="Proteomes" id="UP000037035"/>
    </source>
</evidence>
<comment type="caution">
    <text evidence="2">The sequence shown here is derived from an EMBL/GenBank/DDBJ whole genome shotgun (WGS) entry which is preliminary data.</text>
</comment>
<keyword evidence="1" id="KW-1133">Transmembrane helix</keyword>
<feature type="transmembrane region" description="Helical" evidence="1">
    <location>
        <begin position="176"/>
        <end position="196"/>
    </location>
</feature>
<proteinExistence type="predicted"/>
<organism evidence="2 3">
    <name type="scientific">Puccinia sorghi</name>
    <dbReference type="NCBI Taxonomy" id="27349"/>
    <lineage>
        <taxon>Eukaryota</taxon>
        <taxon>Fungi</taxon>
        <taxon>Dikarya</taxon>
        <taxon>Basidiomycota</taxon>
        <taxon>Pucciniomycotina</taxon>
        <taxon>Pucciniomycetes</taxon>
        <taxon>Pucciniales</taxon>
        <taxon>Pucciniaceae</taxon>
        <taxon>Puccinia</taxon>
    </lineage>
</organism>
<keyword evidence="3" id="KW-1185">Reference proteome</keyword>
<feature type="transmembrane region" description="Helical" evidence="1">
    <location>
        <begin position="91"/>
        <end position="116"/>
    </location>
</feature>